<proteinExistence type="predicted"/>
<evidence type="ECO:0000313" key="2">
    <source>
        <dbReference type="Proteomes" id="UP001497535"/>
    </source>
</evidence>
<organism evidence="1 2">
    <name type="scientific">Meloidogyne enterolobii</name>
    <name type="common">Root-knot nematode worm</name>
    <name type="synonym">Meloidogyne mayaguensis</name>
    <dbReference type="NCBI Taxonomy" id="390850"/>
    <lineage>
        <taxon>Eukaryota</taxon>
        <taxon>Metazoa</taxon>
        <taxon>Ecdysozoa</taxon>
        <taxon>Nematoda</taxon>
        <taxon>Chromadorea</taxon>
        <taxon>Rhabditida</taxon>
        <taxon>Tylenchina</taxon>
        <taxon>Tylenchomorpha</taxon>
        <taxon>Tylenchoidea</taxon>
        <taxon>Meloidogynidae</taxon>
        <taxon>Meloidogyninae</taxon>
        <taxon>Meloidogyne</taxon>
    </lineage>
</organism>
<dbReference type="EMBL" id="CAVMJV010000042">
    <property type="protein sequence ID" value="CAK5080640.1"/>
    <property type="molecule type" value="Genomic_DNA"/>
</dbReference>
<name>A0ACB0ZNG8_MELEN</name>
<gene>
    <name evidence="1" type="ORF">MENTE1834_LOCUS27819</name>
</gene>
<sequence length="143" mass="16437">MRRCSKNEGSTVIEKISNFYPRIYLPYIAIDNCPMRVVKHIIIRTIEVTNRGDTSSQMQLIRRIMEDIYGGTWGVLIIEGTNLVGKSVHWTIPDHKHRDGSAAFCLYDENEVQYNVFKTGDKDTEDRITLEQAMAKISDNIRG</sequence>
<dbReference type="Proteomes" id="UP001497535">
    <property type="component" value="Unassembled WGS sequence"/>
</dbReference>
<comment type="caution">
    <text evidence="1">The sequence shown here is derived from an EMBL/GenBank/DDBJ whole genome shotgun (WGS) entry which is preliminary data.</text>
</comment>
<accession>A0ACB0ZNG8</accession>
<evidence type="ECO:0000313" key="1">
    <source>
        <dbReference type="EMBL" id="CAK5080640.1"/>
    </source>
</evidence>
<protein>
    <submittedName>
        <fullName evidence="1">Uncharacterized protein</fullName>
    </submittedName>
</protein>
<reference evidence="1" key="1">
    <citation type="submission" date="2023-11" db="EMBL/GenBank/DDBJ databases">
        <authorList>
            <person name="Poullet M."/>
        </authorList>
    </citation>
    <scope>NUCLEOTIDE SEQUENCE</scope>
    <source>
        <strain evidence="1">E1834</strain>
    </source>
</reference>
<keyword evidence="2" id="KW-1185">Reference proteome</keyword>